<comment type="similarity">
    <text evidence="2">Belongs to the GST superfamily. Theta family.</text>
</comment>
<dbReference type="PROSITE" id="PS50405">
    <property type="entry name" value="GST_CTER"/>
    <property type="match status" value="1"/>
</dbReference>
<name>A0A9P0GUD8_DIABA</name>
<proteinExistence type="inferred from homology"/>
<organism evidence="8 9">
    <name type="scientific">Diabrotica balteata</name>
    <name type="common">Banded cucumber beetle</name>
    <dbReference type="NCBI Taxonomy" id="107213"/>
    <lineage>
        <taxon>Eukaryota</taxon>
        <taxon>Metazoa</taxon>
        <taxon>Ecdysozoa</taxon>
        <taxon>Arthropoda</taxon>
        <taxon>Hexapoda</taxon>
        <taxon>Insecta</taxon>
        <taxon>Pterygota</taxon>
        <taxon>Neoptera</taxon>
        <taxon>Endopterygota</taxon>
        <taxon>Coleoptera</taxon>
        <taxon>Polyphaga</taxon>
        <taxon>Cucujiformia</taxon>
        <taxon>Chrysomeloidea</taxon>
        <taxon>Chrysomelidae</taxon>
        <taxon>Galerucinae</taxon>
        <taxon>Diabroticina</taxon>
        <taxon>Diabroticites</taxon>
        <taxon>Diabrotica</taxon>
    </lineage>
</organism>
<dbReference type="Proteomes" id="UP001153709">
    <property type="component" value="Chromosome 1"/>
</dbReference>
<comment type="catalytic activity">
    <reaction evidence="5">
        <text>RX + glutathione = an S-substituted glutathione + a halide anion + H(+)</text>
        <dbReference type="Rhea" id="RHEA:16437"/>
        <dbReference type="ChEBI" id="CHEBI:15378"/>
        <dbReference type="ChEBI" id="CHEBI:16042"/>
        <dbReference type="ChEBI" id="CHEBI:17792"/>
        <dbReference type="ChEBI" id="CHEBI:57925"/>
        <dbReference type="ChEBI" id="CHEBI:90779"/>
        <dbReference type="EC" id="2.5.1.18"/>
    </reaction>
</comment>
<dbReference type="InterPro" id="IPR036249">
    <property type="entry name" value="Thioredoxin-like_sf"/>
</dbReference>
<evidence type="ECO:0000259" key="7">
    <source>
        <dbReference type="PROSITE" id="PS50405"/>
    </source>
</evidence>
<evidence type="ECO:0000256" key="5">
    <source>
        <dbReference type="ARBA" id="ARBA00047960"/>
    </source>
</evidence>
<dbReference type="Gene3D" id="3.40.30.10">
    <property type="entry name" value="Glutaredoxin"/>
    <property type="match status" value="1"/>
</dbReference>
<evidence type="ECO:0000313" key="9">
    <source>
        <dbReference type="Proteomes" id="UP001153709"/>
    </source>
</evidence>
<dbReference type="PANTHER" id="PTHR43917">
    <property type="match status" value="1"/>
</dbReference>
<protein>
    <submittedName>
        <fullName evidence="8">Uncharacterized protein</fullName>
    </submittedName>
</protein>
<dbReference type="Pfam" id="PF00043">
    <property type="entry name" value="GST_C"/>
    <property type="match status" value="1"/>
</dbReference>
<evidence type="ECO:0000256" key="4">
    <source>
        <dbReference type="ARBA" id="ARBA00022679"/>
    </source>
</evidence>
<dbReference type="SUPFAM" id="SSF47616">
    <property type="entry name" value="GST C-terminal domain-like"/>
    <property type="match status" value="1"/>
</dbReference>
<evidence type="ECO:0000313" key="8">
    <source>
        <dbReference type="EMBL" id="CAH1236295.1"/>
    </source>
</evidence>
<feature type="domain" description="GST N-terminal" evidence="6">
    <location>
        <begin position="1"/>
        <end position="83"/>
    </location>
</feature>
<evidence type="ECO:0000256" key="2">
    <source>
        <dbReference type="ARBA" id="ARBA00009899"/>
    </source>
</evidence>
<accession>A0A9P0GUD8</accession>
<dbReference type="Gene3D" id="1.20.1050.10">
    <property type="match status" value="1"/>
</dbReference>
<keyword evidence="3" id="KW-0963">Cytoplasm</keyword>
<dbReference type="SFLD" id="SFLDS00019">
    <property type="entry name" value="Glutathione_Transferase_(cytos"/>
    <property type="match status" value="1"/>
</dbReference>
<dbReference type="InterPro" id="IPR010987">
    <property type="entry name" value="Glutathione-S-Trfase_C-like"/>
</dbReference>
<dbReference type="InterPro" id="IPR040077">
    <property type="entry name" value="GST_C_Theta"/>
</dbReference>
<keyword evidence="9" id="KW-1185">Reference proteome</keyword>
<comment type="subcellular location">
    <subcellularLocation>
        <location evidence="1">Cytoplasm</location>
    </subcellularLocation>
</comment>
<dbReference type="SFLD" id="SFLDG00358">
    <property type="entry name" value="Main_(cytGST)"/>
    <property type="match status" value="1"/>
</dbReference>
<evidence type="ECO:0000256" key="3">
    <source>
        <dbReference type="ARBA" id="ARBA00022490"/>
    </source>
</evidence>
<dbReference type="InterPro" id="IPR040079">
    <property type="entry name" value="Glutathione_S-Trfase"/>
</dbReference>
<dbReference type="SUPFAM" id="SSF52833">
    <property type="entry name" value="Thioredoxin-like"/>
    <property type="match status" value="1"/>
</dbReference>
<dbReference type="OrthoDB" id="422574at2759"/>
<dbReference type="InterPro" id="IPR051369">
    <property type="entry name" value="GST_Theta"/>
</dbReference>
<evidence type="ECO:0000256" key="1">
    <source>
        <dbReference type="ARBA" id="ARBA00004496"/>
    </source>
</evidence>
<dbReference type="PANTHER" id="PTHR43917:SF8">
    <property type="entry name" value="GH16740P-RELATED"/>
    <property type="match status" value="1"/>
</dbReference>
<dbReference type="InterPro" id="IPR036282">
    <property type="entry name" value="Glutathione-S-Trfase_C_sf"/>
</dbReference>
<dbReference type="InterPro" id="IPR004046">
    <property type="entry name" value="GST_C"/>
</dbReference>
<feature type="domain" description="GST C-terminal" evidence="7">
    <location>
        <begin position="89"/>
        <end position="234"/>
    </location>
</feature>
<reference evidence="8" key="1">
    <citation type="submission" date="2022-01" db="EMBL/GenBank/DDBJ databases">
        <authorList>
            <person name="King R."/>
        </authorList>
    </citation>
    <scope>NUCLEOTIDE SEQUENCE</scope>
</reference>
<dbReference type="CDD" id="cd03183">
    <property type="entry name" value="GST_C_Theta"/>
    <property type="match status" value="1"/>
</dbReference>
<dbReference type="Pfam" id="PF02798">
    <property type="entry name" value="GST_N"/>
    <property type="match status" value="1"/>
</dbReference>
<dbReference type="AlphaFoldDB" id="A0A9P0GUD8"/>
<evidence type="ECO:0000259" key="6">
    <source>
        <dbReference type="PROSITE" id="PS50404"/>
    </source>
</evidence>
<dbReference type="PROSITE" id="PS50404">
    <property type="entry name" value="GST_NTER"/>
    <property type="match status" value="1"/>
</dbReference>
<dbReference type="FunFam" id="1.20.1050.10:FF:000039">
    <property type="entry name" value="Glutathione S-transferase theta-1"/>
    <property type="match status" value="1"/>
</dbReference>
<dbReference type="GO" id="GO:0004364">
    <property type="term" value="F:glutathione transferase activity"/>
    <property type="evidence" value="ECO:0007669"/>
    <property type="project" value="UniProtKB-EC"/>
</dbReference>
<dbReference type="GO" id="GO:0005737">
    <property type="term" value="C:cytoplasm"/>
    <property type="evidence" value="ECO:0007669"/>
    <property type="project" value="UniProtKB-SubCell"/>
</dbReference>
<gene>
    <name evidence="8" type="ORF">DIABBA_LOCUS1022</name>
</gene>
<dbReference type="EMBL" id="OU898276">
    <property type="protein sequence ID" value="CAH1236295.1"/>
    <property type="molecule type" value="Genomic_DNA"/>
</dbReference>
<keyword evidence="4" id="KW-0808">Transferase</keyword>
<dbReference type="GO" id="GO:0006749">
    <property type="term" value="P:glutathione metabolic process"/>
    <property type="evidence" value="ECO:0007669"/>
    <property type="project" value="TreeGrafter"/>
</dbReference>
<sequence>MSVKLYYDLLSQPSRSLFIFLKKAQVPFEPCLVNLGKGEHLKKEYLENVSRIPKVPVVHDGDFRLNESVGIVRYISRQYPVEDHWYPKDSKKQALADEYLEWHHLNVRVNCSTYFIKTTYPFYQWLNPMKTGKQPSEEEVGKAKKYMEKSLQDFQDYFLSNGKFINGNQISYSDIHAACEIEQTRVAGYDARDHFPKIKQWIEAVREECNPHYDRAHQFINLLSQKAEDPKSKL</sequence>
<dbReference type="InterPro" id="IPR004045">
    <property type="entry name" value="Glutathione_S-Trfase_N"/>
</dbReference>